<feature type="domain" description="Retrotransposon Copia-like N-terminal" evidence="1">
    <location>
        <begin position="43"/>
        <end position="87"/>
    </location>
</feature>
<comment type="caution">
    <text evidence="2">The sequence shown here is derived from an EMBL/GenBank/DDBJ whole genome shotgun (WGS) entry which is preliminary data.</text>
</comment>
<dbReference type="Pfam" id="PF14244">
    <property type="entry name" value="Retrotran_gag_3"/>
    <property type="match status" value="1"/>
</dbReference>
<dbReference type="PANTHER" id="PTHR37610">
    <property type="entry name" value="CCHC-TYPE DOMAIN-CONTAINING PROTEIN"/>
    <property type="match status" value="1"/>
</dbReference>
<evidence type="ECO:0000313" key="2">
    <source>
        <dbReference type="EMBL" id="GJS87540.1"/>
    </source>
</evidence>
<dbReference type="PANTHER" id="PTHR37610:SF78">
    <property type="entry name" value="GAG-POLYPEPTIDE OF LTR COPIA-TYPE-RELATED"/>
    <property type="match status" value="1"/>
</dbReference>
<name>A0ABQ4ZBQ9_9ASTR</name>
<organism evidence="2 3">
    <name type="scientific">Tanacetum coccineum</name>
    <dbReference type="NCBI Taxonomy" id="301880"/>
    <lineage>
        <taxon>Eukaryota</taxon>
        <taxon>Viridiplantae</taxon>
        <taxon>Streptophyta</taxon>
        <taxon>Embryophyta</taxon>
        <taxon>Tracheophyta</taxon>
        <taxon>Spermatophyta</taxon>
        <taxon>Magnoliopsida</taxon>
        <taxon>eudicotyledons</taxon>
        <taxon>Gunneridae</taxon>
        <taxon>Pentapetalae</taxon>
        <taxon>asterids</taxon>
        <taxon>campanulids</taxon>
        <taxon>Asterales</taxon>
        <taxon>Asteraceae</taxon>
        <taxon>Asteroideae</taxon>
        <taxon>Anthemideae</taxon>
        <taxon>Anthemidinae</taxon>
        <taxon>Tanacetum</taxon>
    </lineage>
</organism>
<gene>
    <name evidence="2" type="ORF">Tco_0770176</name>
</gene>
<keyword evidence="3" id="KW-1185">Reference proteome</keyword>
<dbReference type="InterPro" id="IPR029472">
    <property type="entry name" value="Copia-like_N"/>
</dbReference>
<sequence>MSVHNFMHNTPVNSEHGDDYIEDPDPITLISKLDISDPLHLYPNDSTALTVVSIKLKGTENYQVWSCVMLLALEGKNKTGFIDGSFKRSNTDDVLDDSYMLIRSSILSREVLPDVRSAYATISSEESHRVASSSVSGSSQRN</sequence>
<evidence type="ECO:0000259" key="1">
    <source>
        <dbReference type="Pfam" id="PF14244"/>
    </source>
</evidence>
<reference evidence="2" key="2">
    <citation type="submission" date="2022-01" db="EMBL/GenBank/DDBJ databases">
        <authorList>
            <person name="Yamashiro T."/>
            <person name="Shiraishi A."/>
            <person name="Satake H."/>
            <person name="Nakayama K."/>
        </authorList>
    </citation>
    <scope>NUCLEOTIDE SEQUENCE</scope>
</reference>
<reference evidence="2" key="1">
    <citation type="journal article" date="2022" name="Int. J. Mol. Sci.">
        <title>Draft Genome of Tanacetum Coccineum: Genomic Comparison of Closely Related Tanacetum-Family Plants.</title>
        <authorList>
            <person name="Yamashiro T."/>
            <person name="Shiraishi A."/>
            <person name="Nakayama K."/>
            <person name="Satake H."/>
        </authorList>
    </citation>
    <scope>NUCLEOTIDE SEQUENCE</scope>
</reference>
<accession>A0ABQ4ZBQ9</accession>
<dbReference type="Proteomes" id="UP001151760">
    <property type="component" value="Unassembled WGS sequence"/>
</dbReference>
<protein>
    <submittedName>
        <fullName evidence="2">Ribonuclease H-like domain-containing protein</fullName>
    </submittedName>
</protein>
<proteinExistence type="predicted"/>
<dbReference type="EMBL" id="BQNB010011205">
    <property type="protein sequence ID" value="GJS87540.1"/>
    <property type="molecule type" value="Genomic_DNA"/>
</dbReference>
<evidence type="ECO:0000313" key="3">
    <source>
        <dbReference type="Proteomes" id="UP001151760"/>
    </source>
</evidence>